<gene>
    <name evidence="1" type="ORF">LQ327_06075</name>
</gene>
<evidence type="ECO:0000313" key="1">
    <source>
        <dbReference type="EMBL" id="MCD2192955.1"/>
    </source>
</evidence>
<evidence type="ECO:0000313" key="2">
    <source>
        <dbReference type="Proteomes" id="UP001199469"/>
    </source>
</evidence>
<dbReference type="Proteomes" id="UP001199469">
    <property type="component" value="Unassembled WGS sequence"/>
</dbReference>
<dbReference type="EMBL" id="JAJNDB010000001">
    <property type="protein sequence ID" value="MCD2192955.1"/>
    <property type="molecule type" value="Genomic_DNA"/>
</dbReference>
<name>A0ABS8P3Y4_9PSEU</name>
<organism evidence="1 2">
    <name type="scientific">Actinomycetospora endophytica</name>
    <dbReference type="NCBI Taxonomy" id="2291215"/>
    <lineage>
        <taxon>Bacteria</taxon>
        <taxon>Bacillati</taxon>
        <taxon>Actinomycetota</taxon>
        <taxon>Actinomycetes</taxon>
        <taxon>Pseudonocardiales</taxon>
        <taxon>Pseudonocardiaceae</taxon>
        <taxon>Actinomycetospora</taxon>
    </lineage>
</organism>
<keyword evidence="2" id="KW-1185">Reference proteome</keyword>
<protein>
    <submittedName>
        <fullName evidence="1">Uncharacterized protein</fullName>
    </submittedName>
</protein>
<comment type="caution">
    <text evidence="1">The sequence shown here is derived from an EMBL/GenBank/DDBJ whole genome shotgun (WGS) entry which is preliminary data.</text>
</comment>
<proteinExistence type="predicted"/>
<sequence length="212" mass="21870">MTLREYSVEGDEGGAGAMTPDLFVVVATADDAAALAPLGRPARQQDVGGHVHPVLVATGPEPLDVDAALDDLDAPAGRLLLLDGPCENWAQEAAHMLVRLDALLAEDAPAGVVVRGGTEAALAATRSAVRLGLPVLHLTVEPDTAETAATQAAVAELAAWQTSPAGGMPYPTEIDLLVHRLLSPPPSHRHRAADQTVVRMPSGRGSRSSITA</sequence>
<dbReference type="SUPFAM" id="SSF53756">
    <property type="entry name" value="UDP-Glycosyltransferase/glycogen phosphorylase"/>
    <property type="match status" value="1"/>
</dbReference>
<dbReference type="Gene3D" id="3.40.50.2000">
    <property type="entry name" value="Glycogen Phosphorylase B"/>
    <property type="match status" value="1"/>
</dbReference>
<accession>A0ABS8P3Y4</accession>
<dbReference type="RefSeq" id="WP_230730613.1">
    <property type="nucleotide sequence ID" value="NZ_JAJNDB010000001.1"/>
</dbReference>
<reference evidence="1 2" key="1">
    <citation type="submission" date="2021-11" db="EMBL/GenBank/DDBJ databases">
        <title>Draft genome sequence of Actinomycetospora sp. SF1 isolated from the rhizosphere soil.</title>
        <authorList>
            <person name="Duangmal K."/>
            <person name="Chantavorakit T."/>
        </authorList>
    </citation>
    <scope>NUCLEOTIDE SEQUENCE [LARGE SCALE GENOMIC DNA]</scope>
    <source>
        <strain evidence="1 2">TBRC 5722</strain>
    </source>
</reference>